<dbReference type="InterPro" id="IPR050703">
    <property type="entry name" value="Flavin_MAO"/>
</dbReference>
<evidence type="ECO:0000313" key="8">
    <source>
        <dbReference type="Proteomes" id="UP000199113"/>
    </source>
</evidence>
<dbReference type="PRINTS" id="PR00757">
    <property type="entry name" value="AMINEOXDASEF"/>
</dbReference>
<dbReference type="OrthoDB" id="337830at2"/>
<proteinExistence type="inferred from homology"/>
<feature type="binding site" evidence="4">
    <location>
        <begin position="34"/>
        <end position="35"/>
    </location>
    <ligand>
        <name>FAD</name>
        <dbReference type="ChEBI" id="CHEBI:57692"/>
    </ligand>
</feature>
<dbReference type="PANTHER" id="PTHR43563">
    <property type="entry name" value="AMINE OXIDASE"/>
    <property type="match status" value="1"/>
</dbReference>
<evidence type="ECO:0000259" key="5">
    <source>
        <dbReference type="Pfam" id="PF01593"/>
    </source>
</evidence>
<keyword evidence="3" id="KW-0560">Oxidoreductase</keyword>
<comment type="cofactor">
    <cofactor evidence="1">
        <name>FAD</name>
        <dbReference type="ChEBI" id="CHEBI:57692"/>
    </cofactor>
</comment>
<organism evidence="7 8">
    <name type="scientific">Nocardioides alpinus</name>
    <dbReference type="NCBI Taxonomy" id="748909"/>
    <lineage>
        <taxon>Bacteria</taxon>
        <taxon>Bacillati</taxon>
        <taxon>Actinomycetota</taxon>
        <taxon>Actinomycetes</taxon>
        <taxon>Propionibacteriales</taxon>
        <taxon>Nocardioidaceae</taxon>
        <taxon>Nocardioides</taxon>
    </lineage>
</organism>
<sequence>MVDSAEIAVVGAGFAGLRVARDLSAAGRSVVLLEAADRVGGRAYSRESTTDPGTIVEVGGAYFHRHHHTRLAAEVDRYRIETQPAAPFKVFRNRLAPGEHNSAFPIPAEEFVEAERILFCLVRDARRIDPQAGLENQGLEDLDISARDYLQSLDPPPVTGQLLRSWIWNMMGQRVEEASALWVLQFIASHNYSVLGVILSLDEVMSSGTGALTSAMANEVSDLRLSEAVQSIRQDADRVHVTYGAGRVLRADHIVVATPLNCMRELQLEPPFKGPRADVVAEGHGGRGLKLLIHAQGVPEGISCTGDGIFPTLYDYLPASDGGRILVAFTDRNSFDPTDSDAIEAAVHHYLPDAVVVGTDYHDWCEDPHVRAPWVSPRIGQATRAHKSLGEQHGRMHFAGSDVSLQFPGYIEGALETADRVLAEVSD</sequence>
<evidence type="ECO:0000313" key="9">
    <source>
        <dbReference type="Proteomes" id="UP000233565"/>
    </source>
</evidence>
<dbReference type="EMBL" id="PJBV01000033">
    <property type="protein sequence ID" value="PKH38514.1"/>
    <property type="molecule type" value="Genomic_DNA"/>
</dbReference>
<dbReference type="InterPro" id="IPR002937">
    <property type="entry name" value="Amino_oxidase"/>
</dbReference>
<comment type="similarity">
    <text evidence="2">Belongs to the flavin monoamine oxidase family.</text>
</comment>
<dbReference type="Gene3D" id="3.50.50.60">
    <property type="entry name" value="FAD/NAD(P)-binding domain"/>
    <property type="match status" value="2"/>
</dbReference>
<accession>A0A1I1BB20</accession>
<dbReference type="InterPro" id="IPR036188">
    <property type="entry name" value="FAD/NAD-bd_sf"/>
</dbReference>
<dbReference type="GO" id="GO:0016491">
    <property type="term" value="F:oxidoreductase activity"/>
    <property type="evidence" value="ECO:0007669"/>
    <property type="project" value="UniProtKB-KW"/>
</dbReference>
<dbReference type="Proteomes" id="UP000199113">
    <property type="component" value="Unassembled WGS sequence"/>
</dbReference>
<feature type="binding site" evidence="4">
    <location>
        <position position="329"/>
    </location>
    <ligand>
        <name>substrate</name>
    </ligand>
</feature>
<evidence type="ECO:0000256" key="4">
    <source>
        <dbReference type="PIRSR" id="PIRSR601613-1"/>
    </source>
</evidence>
<dbReference type="Gene3D" id="3.90.660.10">
    <property type="match status" value="2"/>
</dbReference>
<name>A0A1I1BB20_9ACTN</name>
<reference evidence="7" key="1">
    <citation type="submission" date="2016-10" db="EMBL/GenBank/DDBJ databases">
        <authorList>
            <person name="de Groot N.N."/>
        </authorList>
    </citation>
    <scope>NUCLEOTIDE SEQUENCE [LARGE SCALE GENOMIC DNA]</scope>
    <source>
        <strain evidence="7">CGMCC 1.10697</strain>
    </source>
</reference>
<evidence type="ECO:0000313" key="7">
    <source>
        <dbReference type="EMBL" id="SFB47549.1"/>
    </source>
</evidence>
<evidence type="ECO:0000256" key="1">
    <source>
        <dbReference type="ARBA" id="ARBA00001974"/>
    </source>
</evidence>
<dbReference type="EMBL" id="FOKC01000016">
    <property type="protein sequence ID" value="SFB47549.1"/>
    <property type="molecule type" value="Genomic_DNA"/>
</dbReference>
<protein>
    <submittedName>
        <fullName evidence="6">FAD-dependent oxidoreductase</fullName>
    </submittedName>
    <submittedName>
        <fullName evidence="7">Monoamine oxidase</fullName>
    </submittedName>
</protein>
<keyword evidence="9" id="KW-1185">Reference proteome</keyword>
<dbReference type="SUPFAM" id="SSF51905">
    <property type="entry name" value="FAD/NAD(P)-binding domain"/>
    <property type="match status" value="1"/>
</dbReference>
<dbReference type="Proteomes" id="UP000233565">
    <property type="component" value="Unassembled WGS sequence"/>
</dbReference>
<evidence type="ECO:0000313" key="6">
    <source>
        <dbReference type="EMBL" id="PKH38514.1"/>
    </source>
</evidence>
<dbReference type="AlphaFoldDB" id="A0A1I1BB20"/>
<evidence type="ECO:0000256" key="2">
    <source>
        <dbReference type="ARBA" id="ARBA00005995"/>
    </source>
</evidence>
<feature type="domain" description="Amine oxidase" evidence="5">
    <location>
        <begin position="14"/>
        <end position="421"/>
    </location>
</feature>
<feature type="binding site" evidence="4">
    <location>
        <position position="229"/>
    </location>
    <ligand>
        <name>FAD</name>
        <dbReference type="ChEBI" id="CHEBI:57692"/>
    </ligand>
</feature>
<evidence type="ECO:0000256" key="3">
    <source>
        <dbReference type="ARBA" id="ARBA00023002"/>
    </source>
</evidence>
<dbReference type="InterPro" id="IPR001613">
    <property type="entry name" value="Flavin_amine_oxidase"/>
</dbReference>
<gene>
    <name evidence="6" type="ORF">CXG46_15865</name>
    <name evidence="7" type="ORF">SAMN05192575_1163</name>
</gene>
<dbReference type="RefSeq" id="WP_091201848.1">
    <property type="nucleotide sequence ID" value="NZ_FOKC01000016.1"/>
</dbReference>
<dbReference type="Pfam" id="PF01593">
    <property type="entry name" value="Amino_oxidase"/>
    <property type="match status" value="1"/>
</dbReference>
<dbReference type="PANTHER" id="PTHR43563:SF14">
    <property type="entry name" value="AMINE OXIDASE"/>
    <property type="match status" value="1"/>
</dbReference>
<reference evidence="6 9" key="2">
    <citation type="submission" date="2017-12" db="EMBL/GenBank/DDBJ databases">
        <title>Pharmacopeia of the Arctic Ocean.</title>
        <authorList>
            <person name="Collins E."/>
            <person name="Ducluzeau A.-L."/>
        </authorList>
    </citation>
    <scope>NUCLEOTIDE SEQUENCE [LARGE SCALE GENOMIC DNA]</scope>
    <source>
        <strain evidence="6 9">DSM 23325</strain>
    </source>
</reference>
<dbReference type="STRING" id="748909.SAMN05192575_1163"/>